<reference evidence="2" key="1">
    <citation type="submission" date="2019-10" db="EMBL/GenBank/DDBJ databases">
        <title>Conservation and host-specific expression of non-tandemly repeated heterogenous ribosome RNA gene in arbuscular mycorrhizal fungi.</title>
        <authorList>
            <person name="Maeda T."/>
            <person name="Kobayashi Y."/>
            <person name="Nakagawa T."/>
            <person name="Ezawa T."/>
            <person name="Yamaguchi K."/>
            <person name="Bino T."/>
            <person name="Nishimoto Y."/>
            <person name="Shigenobu S."/>
            <person name="Kawaguchi M."/>
        </authorList>
    </citation>
    <scope>NUCLEOTIDE SEQUENCE</scope>
    <source>
        <strain evidence="2">HR1</strain>
    </source>
</reference>
<dbReference type="EMBL" id="BLAL01000242">
    <property type="protein sequence ID" value="GES95514.1"/>
    <property type="molecule type" value="Genomic_DNA"/>
</dbReference>
<gene>
    <name evidence="2" type="ORF">RCL2_002217800</name>
</gene>
<feature type="compositionally biased region" description="Polar residues" evidence="1">
    <location>
        <begin position="28"/>
        <end position="42"/>
    </location>
</feature>
<protein>
    <submittedName>
        <fullName evidence="2">Uncharacterized protein</fullName>
    </submittedName>
</protein>
<sequence length="102" mass="11757">METVNLETALRLERMNAAEKSTSRTKKISSLNQKGPPSLNIIQPSRKGIYYTEETSHNMENGSSKCSNEILYQQERTINKYTKTTKSEKENYLIQKQVERIG</sequence>
<evidence type="ECO:0000313" key="3">
    <source>
        <dbReference type="Proteomes" id="UP000615446"/>
    </source>
</evidence>
<accession>A0A8H3LYN5</accession>
<comment type="caution">
    <text evidence="2">The sequence shown here is derived from an EMBL/GenBank/DDBJ whole genome shotgun (WGS) entry which is preliminary data.</text>
</comment>
<evidence type="ECO:0000313" key="2">
    <source>
        <dbReference type="EMBL" id="GES95514.1"/>
    </source>
</evidence>
<evidence type="ECO:0000256" key="1">
    <source>
        <dbReference type="SAM" id="MobiDB-lite"/>
    </source>
</evidence>
<dbReference type="Proteomes" id="UP000615446">
    <property type="component" value="Unassembled WGS sequence"/>
</dbReference>
<name>A0A8H3LYN5_9GLOM</name>
<organism evidence="2 3">
    <name type="scientific">Rhizophagus clarus</name>
    <dbReference type="NCBI Taxonomy" id="94130"/>
    <lineage>
        <taxon>Eukaryota</taxon>
        <taxon>Fungi</taxon>
        <taxon>Fungi incertae sedis</taxon>
        <taxon>Mucoromycota</taxon>
        <taxon>Glomeromycotina</taxon>
        <taxon>Glomeromycetes</taxon>
        <taxon>Glomerales</taxon>
        <taxon>Glomeraceae</taxon>
        <taxon>Rhizophagus</taxon>
    </lineage>
</organism>
<proteinExistence type="predicted"/>
<feature type="region of interest" description="Disordered" evidence="1">
    <location>
        <begin position="17"/>
        <end position="42"/>
    </location>
</feature>
<dbReference type="AlphaFoldDB" id="A0A8H3LYN5"/>